<reference evidence="3" key="1">
    <citation type="submission" date="2023-07" db="EMBL/GenBank/DDBJ databases">
        <title>30 novel species of actinomycetes from the DSMZ collection.</title>
        <authorList>
            <person name="Nouioui I."/>
        </authorList>
    </citation>
    <scope>NUCLEOTIDE SEQUENCE [LARGE SCALE GENOMIC DNA]</scope>
    <source>
        <strain evidence="3">DSM 44918</strain>
    </source>
</reference>
<dbReference type="Proteomes" id="UP001183420">
    <property type="component" value="Unassembled WGS sequence"/>
</dbReference>
<dbReference type="Gene3D" id="1.10.630.10">
    <property type="entry name" value="Cytochrome P450"/>
    <property type="match status" value="1"/>
</dbReference>
<dbReference type="PANTHER" id="PTHR46696">
    <property type="entry name" value="P450, PUTATIVE (EUROFUNG)-RELATED"/>
    <property type="match status" value="1"/>
</dbReference>
<dbReference type="RefSeq" id="WP_311594684.1">
    <property type="nucleotide sequence ID" value="NZ_JAVREM010000001.1"/>
</dbReference>
<sequence>MPQERGRAAGALRDYLRELVTGELADPGDDLLSGLAGPIRTGEVSIEEATGTGVLLLVAGHEPSASMIARGTTLLLQHNVLFDAAGLRAASPGGGRILGYVEDAADGKRSEALTGARRPGGGLMAEAWRCRLDRAVA</sequence>
<proteinExistence type="inferred from homology"/>
<dbReference type="EMBL" id="JAVREM010000001">
    <property type="protein sequence ID" value="MDT0316957.1"/>
    <property type="molecule type" value="Genomic_DNA"/>
</dbReference>
<evidence type="ECO:0000313" key="2">
    <source>
        <dbReference type="EMBL" id="MDT0316957.1"/>
    </source>
</evidence>
<evidence type="ECO:0000256" key="1">
    <source>
        <dbReference type="ARBA" id="ARBA00010617"/>
    </source>
</evidence>
<keyword evidence="3" id="KW-1185">Reference proteome</keyword>
<dbReference type="InterPro" id="IPR036396">
    <property type="entry name" value="Cyt_P450_sf"/>
</dbReference>
<dbReference type="PANTHER" id="PTHR46696:SF6">
    <property type="entry name" value="P450, PUTATIVE (EUROFUNG)-RELATED"/>
    <property type="match status" value="1"/>
</dbReference>
<comment type="similarity">
    <text evidence="1">Belongs to the cytochrome P450 family.</text>
</comment>
<dbReference type="SUPFAM" id="SSF48264">
    <property type="entry name" value="Cytochrome P450"/>
    <property type="match status" value="1"/>
</dbReference>
<comment type="caution">
    <text evidence="2">The sequence shown here is derived from an EMBL/GenBank/DDBJ whole genome shotgun (WGS) entry which is preliminary data.</text>
</comment>
<gene>
    <name evidence="2" type="ORF">RNC47_01245</name>
</gene>
<accession>A0ABU2LH92</accession>
<name>A0ABU2LH92_9ACTN</name>
<protein>
    <submittedName>
        <fullName evidence="2">Uncharacterized protein</fullName>
    </submittedName>
</protein>
<evidence type="ECO:0000313" key="3">
    <source>
        <dbReference type="Proteomes" id="UP001183420"/>
    </source>
</evidence>
<organism evidence="2 3">
    <name type="scientific">Streptomyces millisiae</name>
    <dbReference type="NCBI Taxonomy" id="3075542"/>
    <lineage>
        <taxon>Bacteria</taxon>
        <taxon>Bacillati</taxon>
        <taxon>Actinomycetota</taxon>
        <taxon>Actinomycetes</taxon>
        <taxon>Kitasatosporales</taxon>
        <taxon>Streptomycetaceae</taxon>
        <taxon>Streptomyces</taxon>
    </lineage>
</organism>